<accession>E1JY76</accession>
<dbReference type="SUPFAM" id="SSF55729">
    <property type="entry name" value="Acyl-CoA N-acyltransferases (Nat)"/>
    <property type="match status" value="1"/>
</dbReference>
<dbReference type="OrthoDB" id="5453579at2"/>
<evidence type="ECO:0000313" key="2">
    <source>
        <dbReference type="EMBL" id="EFL50650.1"/>
    </source>
</evidence>
<organism evidence="2 3">
    <name type="scientific">Solidesulfovibrio fructosivorans JJ]</name>
    <dbReference type="NCBI Taxonomy" id="596151"/>
    <lineage>
        <taxon>Bacteria</taxon>
        <taxon>Pseudomonadati</taxon>
        <taxon>Thermodesulfobacteriota</taxon>
        <taxon>Desulfovibrionia</taxon>
        <taxon>Desulfovibrionales</taxon>
        <taxon>Desulfovibrionaceae</taxon>
        <taxon>Solidesulfovibrio</taxon>
    </lineage>
</organism>
<keyword evidence="3" id="KW-1185">Reference proteome</keyword>
<dbReference type="AlphaFoldDB" id="E1JY76"/>
<dbReference type="EMBL" id="AECZ01000017">
    <property type="protein sequence ID" value="EFL50650.1"/>
    <property type="molecule type" value="Genomic_DNA"/>
</dbReference>
<reference evidence="2 3" key="1">
    <citation type="submission" date="2010-08" db="EMBL/GenBank/DDBJ databases">
        <title>The draft genome of Desulfovibrio fructosovorans JJ.</title>
        <authorList>
            <consortium name="US DOE Joint Genome Institute (JGI-PGF)"/>
            <person name="Lucas S."/>
            <person name="Copeland A."/>
            <person name="Lapidus A."/>
            <person name="Cheng J.-F."/>
            <person name="Bruce D."/>
            <person name="Goodwin L."/>
            <person name="Pitluck S."/>
            <person name="Land M.L."/>
            <person name="Hauser L."/>
            <person name="Chang Y.-J."/>
            <person name="Jeffries C."/>
            <person name="Wall J.D."/>
            <person name="Stahl D.A."/>
            <person name="Arkin A.P."/>
            <person name="Dehal P."/>
            <person name="Stolyar S.M."/>
            <person name="Hazen T.C."/>
            <person name="Woyke T.J."/>
        </authorList>
    </citation>
    <scope>NUCLEOTIDE SEQUENCE [LARGE SCALE GENOMIC DNA]</scope>
    <source>
        <strain evidence="2 3">JJ</strain>
    </source>
</reference>
<dbReference type="Gene3D" id="3.40.630.30">
    <property type="match status" value="1"/>
</dbReference>
<dbReference type="InterPro" id="IPR000182">
    <property type="entry name" value="GNAT_dom"/>
</dbReference>
<name>E1JY76_SOLFR</name>
<evidence type="ECO:0000259" key="1">
    <source>
        <dbReference type="PROSITE" id="PS51186"/>
    </source>
</evidence>
<dbReference type="PROSITE" id="PS51186">
    <property type="entry name" value="GNAT"/>
    <property type="match status" value="1"/>
</dbReference>
<proteinExistence type="predicted"/>
<dbReference type="eggNOG" id="ENOG50318M0">
    <property type="taxonomic scope" value="Bacteria"/>
</dbReference>
<comment type="caution">
    <text evidence="2">The sequence shown here is derived from an EMBL/GenBank/DDBJ whole genome shotgun (WGS) entry which is preliminary data.</text>
</comment>
<gene>
    <name evidence="2" type="ORF">DesfrDRAFT_2591</name>
</gene>
<evidence type="ECO:0000313" key="3">
    <source>
        <dbReference type="Proteomes" id="UP000006250"/>
    </source>
</evidence>
<feature type="domain" description="N-acetyltransferase" evidence="1">
    <location>
        <begin position="172"/>
        <end position="239"/>
    </location>
</feature>
<protein>
    <submittedName>
        <fullName evidence="2">GCN5-related N-acetyltransferase</fullName>
    </submittedName>
</protein>
<dbReference type="STRING" id="596151.DesfrDRAFT_2591"/>
<keyword evidence="2" id="KW-0808">Transferase</keyword>
<dbReference type="InterPro" id="IPR016181">
    <property type="entry name" value="Acyl_CoA_acyltransferase"/>
</dbReference>
<dbReference type="RefSeq" id="WP_005994494.1">
    <property type="nucleotide sequence ID" value="NZ_AECZ01000017.1"/>
</dbReference>
<sequence>MNFACLARQAFDAEAFGLDFFRVTRLDYARLGPELARLRAMPRVMADARIAASDREADLFLQRNGFRKVCIQIRYGRDVPPDVATDCSPGDTAENRLPPGAVSRHVDNLVYDRFNLDAAVQKAGRDRFQTAWIANSLASPVIRKVYDGESFVSFKLEGREAVVDIVSVLVHRRGVGTRLMGRVLAAAARAGCARLIVTTEAENEPACRMYEKNGFMPEAHFSRFHYASTGADAPETRFA</sequence>
<dbReference type="Proteomes" id="UP000006250">
    <property type="component" value="Unassembled WGS sequence"/>
</dbReference>
<dbReference type="GO" id="GO:0016747">
    <property type="term" value="F:acyltransferase activity, transferring groups other than amino-acyl groups"/>
    <property type="evidence" value="ECO:0007669"/>
    <property type="project" value="InterPro"/>
</dbReference>
<dbReference type="Pfam" id="PF00583">
    <property type="entry name" value="Acetyltransf_1"/>
    <property type="match status" value="1"/>
</dbReference>